<evidence type="ECO:0000256" key="8">
    <source>
        <dbReference type="ARBA" id="ARBA00023136"/>
    </source>
</evidence>
<organism evidence="11 12">
    <name type="scientific">Streptomyces endocoffeicus</name>
    <dbReference type="NCBI Taxonomy" id="2898945"/>
    <lineage>
        <taxon>Bacteria</taxon>
        <taxon>Bacillati</taxon>
        <taxon>Actinomycetota</taxon>
        <taxon>Actinomycetes</taxon>
        <taxon>Kitasatosporales</taxon>
        <taxon>Streptomycetaceae</taxon>
        <taxon>Streptomyces</taxon>
    </lineage>
</organism>
<dbReference type="Proteomes" id="UP000621510">
    <property type="component" value="Unassembled WGS sequence"/>
</dbReference>
<protein>
    <recommendedName>
        <fullName evidence="9">Sec-independent protein translocase protein TatA</fullName>
    </recommendedName>
</protein>
<feature type="region of interest" description="Disordered" evidence="10">
    <location>
        <begin position="42"/>
        <end position="79"/>
    </location>
</feature>
<proteinExistence type="inferred from homology"/>
<keyword evidence="12" id="KW-1185">Reference proteome</keyword>
<dbReference type="Pfam" id="PF02416">
    <property type="entry name" value="TatA_B_E"/>
    <property type="match status" value="1"/>
</dbReference>
<keyword evidence="6 9" id="KW-1133">Transmembrane helix</keyword>
<keyword evidence="3 9" id="KW-1003">Cell membrane</keyword>
<evidence type="ECO:0000256" key="4">
    <source>
        <dbReference type="ARBA" id="ARBA00022692"/>
    </source>
</evidence>
<keyword evidence="7 9" id="KW-0811">Translocation</keyword>
<dbReference type="InterPro" id="IPR003369">
    <property type="entry name" value="TatA/B/E"/>
</dbReference>
<dbReference type="HAMAP" id="MF_00236">
    <property type="entry name" value="TatA_E"/>
    <property type="match status" value="1"/>
</dbReference>
<dbReference type="Gene3D" id="1.20.5.3310">
    <property type="match status" value="1"/>
</dbReference>
<sequence>MLGLSELALLLIVVIVLIGAKKLPDLTRSAGKAARIFKSEARAMKADDSPADGTSAPRVIKATPDDVTRKAPGAESGQG</sequence>
<evidence type="ECO:0000256" key="10">
    <source>
        <dbReference type="SAM" id="MobiDB-lite"/>
    </source>
</evidence>
<name>A0ABS1PFD6_9ACTN</name>
<gene>
    <name evidence="9" type="primary">tatA</name>
    <name evidence="11" type="ORF">JK364_01495</name>
</gene>
<evidence type="ECO:0000313" key="12">
    <source>
        <dbReference type="Proteomes" id="UP000621510"/>
    </source>
</evidence>
<evidence type="ECO:0000256" key="2">
    <source>
        <dbReference type="ARBA" id="ARBA00022448"/>
    </source>
</evidence>
<evidence type="ECO:0000256" key="3">
    <source>
        <dbReference type="ARBA" id="ARBA00022475"/>
    </source>
</evidence>
<comment type="subcellular location">
    <subcellularLocation>
        <location evidence="1 9">Cell membrane</location>
        <topology evidence="1 9">Single-pass membrane protein</topology>
    </subcellularLocation>
</comment>
<keyword evidence="8 9" id="KW-0472">Membrane</keyword>
<dbReference type="EMBL" id="JAERRG010000001">
    <property type="protein sequence ID" value="MBL1111091.1"/>
    <property type="molecule type" value="Genomic_DNA"/>
</dbReference>
<accession>A0ABS1PFD6</accession>
<dbReference type="RefSeq" id="WP_201846673.1">
    <property type="nucleotide sequence ID" value="NZ_JAERRG010000001.1"/>
</dbReference>
<dbReference type="PANTHER" id="PTHR42982">
    <property type="entry name" value="SEC-INDEPENDENT PROTEIN TRANSLOCASE PROTEIN TATA"/>
    <property type="match status" value="1"/>
</dbReference>
<dbReference type="InterPro" id="IPR006312">
    <property type="entry name" value="TatA/E"/>
</dbReference>
<evidence type="ECO:0000256" key="1">
    <source>
        <dbReference type="ARBA" id="ARBA00004162"/>
    </source>
</evidence>
<evidence type="ECO:0000256" key="6">
    <source>
        <dbReference type="ARBA" id="ARBA00022989"/>
    </source>
</evidence>
<keyword evidence="2 9" id="KW-0813">Transport</keyword>
<comment type="subunit">
    <text evidence="9">The Tat system comprises two distinct complexes: a TatABC complex, containing multiple copies of TatA, TatB and TatC subunits, and a separate TatA complex, containing only TatA subunits. Substrates initially bind to the TatABC complex, which probably triggers association of the separate TatA complex to form the active translocon.</text>
</comment>
<keyword evidence="4 9" id="KW-0812">Transmembrane</keyword>
<dbReference type="PANTHER" id="PTHR42982:SF8">
    <property type="entry name" value="SEC-INDEPENDENT PROTEIN TRANSLOCASE PROTEIN TATA"/>
    <property type="match status" value="1"/>
</dbReference>
<comment type="function">
    <text evidence="9">Part of the twin-arginine translocation (Tat) system that transports large folded proteins containing a characteristic twin-arginine motif in their signal peptide across membranes. TatA could form the protein-conducting channel of the Tat system.</text>
</comment>
<keyword evidence="5 9" id="KW-0653">Protein transport</keyword>
<evidence type="ECO:0000256" key="9">
    <source>
        <dbReference type="HAMAP-Rule" id="MF_00236"/>
    </source>
</evidence>
<evidence type="ECO:0000256" key="5">
    <source>
        <dbReference type="ARBA" id="ARBA00022927"/>
    </source>
</evidence>
<reference evidence="11 12" key="1">
    <citation type="submission" date="2021-01" db="EMBL/GenBank/DDBJ databases">
        <title>WGS of actinomycetes isolated from Thailand.</title>
        <authorList>
            <person name="Thawai C."/>
        </authorList>
    </citation>
    <scope>NUCLEOTIDE SEQUENCE [LARGE SCALE GENOMIC DNA]</scope>
    <source>
        <strain evidence="11 12">CA3R110</strain>
    </source>
</reference>
<comment type="similarity">
    <text evidence="9">Belongs to the TatA/E family.</text>
</comment>
<comment type="caution">
    <text evidence="11">The sequence shown here is derived from an EMBL/GenBank/DDBJ whole genome shotgun (WGS) entry which is preliminary data.</text>
</comment>
<evidence type="ECO:0000313" key="11">
    <source>
        <dbReference type="EMBL" id="MBL1111091.1"/>
    </source>
</evidence>
<evidence type="ECO:0000256" key="7">
    <source>
        <dbReference type="ARBA" id="ARBA00023010"/>
    </source>
</evidence>